<accession>A0ABN2FN18</accession>
<organism evidence="1 2">
    <name type="scientific">Nonomuraea maheshkhaliensis</name>
    <dbReference type="NCBI Taxonomy" id="419590"/>
    <lineage>
        <taxon>Bacteria</taxon>
        <taxon>Bacillati</taxon>
        <taxon>Actinomycetota</taxon>
        <taxon>Actinomycetes</taxon>
        <taxon>Streptosporangiales</taxon>
        <taxon>Streptosporangiaceae</taxon>
        <taxon>Nonomuraea</taxon>
    </lineage>
</organism>
<proteinExistence type="predicted"/>
<name>A0ABN2FN18_9ACTN</name>
<dbReference type="Proteomes" id="UP001500064">
    <property type="component" value="Unassembled WGS sequence"/>
</dbReference>
<keyword evidence="2" id="KW-1185">Reference proteome</keyword>
<evidence type="ECO:0000313" key="1">
    <source>
        <dbReference type="EMBL" id="GAA1653429.1"/>
    </source>
</evidence>
<sequence length="61" mass="6745">MVLADTRDNHVCAPLDKGIRRDGPERGVRRPRLHPLRRGRPVAKGLTDAACPFFRSAPTLG</sequence>
<reference evidence="1 2" key="1">
    <citation type="journal article" date="2019" name="Int. J. Syst. Evol. Microbiol.">
        <title>The Global Catalogue of Microorganisms (GCM) 10K type strain sequencing project: providing services to taxonomists for standard genome sequencing and annotation.</title>
        <authorList>
            <consortium name="The Broad Institute Genomics Platform"/>
            <consortium name="The Broad Institute Genome Sequencing Center for Infectious Disease"/>
            <person name="Wu L."/>
            <person name="Ma J."/>
        </authorList>
    </citation>
    <scope>NUCLEOTIDE SEQUENCE [LARGE SCALE GENOMIC DNA]</scope>
    <source>
        <strain evidence="1 2">JCM 13929</strain>
    </source>
</reference>
<gene>
    <name evidence="1" type="ORF">GCM10009733_058440</name>
</gene>
<protein>
    <submittedName>
        <fullName evidence="1">Uncharacterized protein</fullName>
    </submittedName>
</protein>
<comment type="caution">
    <text evidence="1">The sequence shown here is derived from an EMBL/GenBank/DDBJ whole genome shotgun (WGS) entry which is preliminary data.</text>
</comment>
<evidence type="ECO:0000313" key="2">
    <source>
        <dbReference type="Proteomes" id="UP001500064"/>
    </source>
</evidence>
<dbReference type="EMBL" id="BAAAMU010000048">
    <property type="protein sequence ID" value="GAA1653429.1"/>
    <property type="molecule type" value="Genomic_DNA"/>
</dbReference>